<dbReference type="PATRIC" id="fig|1618422.5.peg.1060"/>
<comment type="catalytic activity">
    <reaction evidence="7 8">
        <text>an N-acyl-L-alpha-aminoacyl-tRNA + H2O = an N-acyl-L-amino acid + a tRNA + H(+)</text>
        <dbReference type="Rhea" id="RHEA:54448"/>
        <dbReference type="Rhea" id="RHEA-COMP:10123"/>
        <dbReference type="Rhea" id="RHEA-COMP:13883"/>
        <dbReference type="ChEBI" id="CHEBI:15377"/>
        <dbReference type="ChEBI" id="CHEBI:15378"/>
        <dbReference type="ChEBI" id="CHEBI:59874"/>
        <dbReference type="ChEBI" id="CHEBI:78442"/>
        <dbReference type="ChEBI" id="CHEBI:138191"/>
        <dbReference type="EC" id="3.1.1.29"/>
    </reaction>
</comment>
<dbReference type="GO" id="GO:0004045">
    <property type="term" value="F:peptidyl-tRNA hydrolase activity"/>
    <property type="evidence" value="ECO:0007669"/>
    <property type="project" value="UniProtKB-UniRule"/>
</dbReference>
<dbReference type="EMBL" id="LBUP01000009">
    <property type="protein sequence ID" value="KKQ65636.1"/>
    <property type="molecule type" value="Genomic_DNA"/>
</dbReference>
<keyword evidence="3 7" id="KW-0378">Hydrolase</keyword>
<reference evidence="10 11" key="1">
    <citation type="journal article" date="2015" name="Nature">
        <title>rRNA introns, odd ribosomes, and small enigmatic genomes across a large radiation of phyla.</title>
        <authorList>
            <person name="Brown C.T."/>
            <person name="Hug L.A."/>
            <person name="Thomas B.C."/>
            <person name="Sharon I."/>
            <person name="Castelle C.J."/>
            <person name="Singh A."/>
            <person name="Wilkins M.J."/>
            <person name="Williams K.H."/>
            <person name="Banfield J.F."/>
        </authorList>
    </citation>
    <scope>NUCLEOTIDE SEQUENCE [LARGE SCALE GENOMIC DNA]</scope>
</reference>
<dbReference type="Gene3D" id="3.40.50.1470">
    <property type="entry name" value="Peptidyl-tRNA hydrolase"/>
    <property type="match status" value="1"/>
</dbReference>
<keyword evidence="4 7" id="KW-0694">RNA-binding</keyword>
<evidence type="ECO:0000256" key="9">
    <source>
        <dbReference type="RuleBase" id="RU004320"/>
    </source>
</evidence>
<dbReference type="CDD" id="cd00462">
    <property type="entry name" value="PTH"/>
    <property type="match status" value="1"/>
</dbReference>
<dbReference type="GO" id="GO:0006515">
    <property type="term" value="P:protein quality control for misfolded or incompletely synthesized proteins"/>
    <property type="evidence" value="ECO:0007669"/>
    <property type="project" value="UniProtKB-UniRule"/>
</dbReference>
<dbReference type="EC" id="3.1.1.29" evidence="1 7"/>
<name>A0A0G0ML46_9BACT</name>
<dbReference type="GO" id="GO:0000049">
    <property type="term" value="F:tRNA binding"/>
    <property type="evidence" value="ECO:0007669"/>
    <property type="project" value="UniProtKB-UniRule"/>
</dbReference>
<keyword evidence="2 7" id="KW-0820">tRNA-binding</keyword>
<dbReference type="InterPro" id="IPR001328">
    <property type="entry name" value="Pept_tRNA_hydro"/>
</dbReference>
<dbReference type="GO" id="GO:0072344">
    <property type="term" value="P:rescue of stalled ribosome"/>
    <property type="evidence" value="ECO:0007669"/>
    <property type="project" value="UniProtKB-UniRule"/>
</dbReference>
<dbReference type="Proteomes" id="UP000034235">
    <property type="component" value="Unassembled WGS sequence"/>
</dbReference>
<feature type="binding site" evidence="7">
    <location>
        <position position="70"/>
    </location>
    <ligand>
        <name>tRNA</name>
        <dbReference type="ChEBI" id="CHEBI:17843"/>
    </ligand>
</feature>
<evidence type="ECO:0000256" key="8">
    <source>
        <dbReference type="RuleBase" id="RU000673"/>
    </source>
</evidence>
<evidence type="ECO:0000313" key="11">
    <source>
        <dbReference type="Proteomes" id="UP000034235"/>
    </source>
</evidence>
<dbReference type="GO" id="GO:0005737">
    <property type="term" value="C:cytoplasm"/>
    <property type="evidence" value="ECO:0007669"/>
    <property type="project" value="UniProtKB-SubCell"/>
</dbReference>
<proteinExistence type="inferred from homology"/>
<comment type="function">
    <text evidence="7">Hydrolyzes ribosome-free peptidyl-tRNAs (with 1 or more amino acids incorporated), which drop off the ribosome during protein synthesis, or as a result of ribosome stalling.</text>
</comment>
<dbReference type="InterPro" id="IPR036416">
    <property type="entry name" value="Pept_tRNA_hydro_sf"/>
</dbReference>
<dbReference type="FunFam" id="3.40.50.1470:FF:000001">
    <property type="entry name" value="Peptidyl-tRNA hydrolase"/>
    <property type="match status" value="1"/>
</dbReference>
<feature type="active site" description="Proton acceptor" evidence="7">
    <location>
        <position position="19"/>
    </location>
</feature>
<feature type="site" description="Discriminates between blocked and unblocked aminoacyl-tRNA" evidence="7">
    <location>
        <position position="9"/>
    </location>
</feature>
<dbReference type="InterPro" id="IPR018171">
    <property type="entry name" value="Pept_tRNA_hydro_CS"/>
</dbReference>
<comment type="subunit">
    <text evidence="7">Monomer.</text>
</comment>
<feature type="binding site" evidence="7">
    <location>
        <position position="14"/>
    </location>
    <ligand>
        <name>tRNA</name>
        <dbReference type="ChEBI" id="CHEBI:17843"/>
    </ligand>
</feature>
<evidence type="ECO:0000256" key="5">
    <source>
        <dbReference type="ARBA" id="ARBA00038063"/>
    </source>
</evidence>
<keyword evidence="7" id="KW-0963">Cytoplasm</keyword>
<evidence type="ECO:0000256" key="6">
    <source>
        <dbReference type="ARBA" id="ARBA00050038"/>
    </source>
</evidence>
<protein>
    <recommendedName>
        <fullName evidence="6 7">Peptidyl-tRNA hydrolase</fullName>
        <shortName evidence="7">Pth</shortName>
        <ecNumber evidence="1 7">3.1.1.29</ecNumber>
    </recommendedName>
</protein>
<evidence type="ECO:0000256" key="7">
    <source>
        <dbReference type="HAMAP-Rule" id="MF_00083"/>
    </source>
</evidence>
<dbReference type="AlphaFoldDB" id="A0A0G0ML46"/>
<accession>A0A0G0ML46</accession>
<sequence length="200" mass="22712">MKLIVGLGNPEPQYEGTRHNLGFTVIDEFRRKHNLGDWELDNKFKSEIIEYQFKISNLKFKIILSRPQTYMNKSGLSIGEIVRYFKISPEEMIVIHDDLDLPLGQIKIRQGGSAAGHHGVESIIDALDSDQFIRIRLGIGNLKTKSAEHGGSSIVVEHYVLEPFESNEKSQVKHMLKRALKATEALLENGLEKAQNQFNQ</sequence>
<gene>
    <name evidence="7" type="primary">pth</name>
    <name evidence="10" type="ORF">US86_C0009G0004</name>
</gene>
<dbReference type="HAMAP" id="MF_00083">
    <property type="entry name" value="Pept_tRNA_hydro_bact"/>
    <property type="match status" value="1"/>
</dbReference>
<dbReference type="PROSITE" id="PS01195">
    <property type="entry name" value="PEPT_TRNA_HYDROL_1"/>
    <property type="match status" value="1"/>
</dbReference>
<comment type="function">
    <text evidence="7">Catalyzes the release of premature peptidyl moieties from peptidyl-tRNA molecules trapped in stalled 50S ribosomal subunits, and thus maintains levels of free tRNAs and 50S ribosomes.</text>
</comment>
<organism evidence="10 11">
    <name type="scientific">Candidatus Daviesbacteria bacterium GW2011_GWA2_38_24</name>
    <dbReference type="NCBI Taxonomy" id="1618422"/>
    <lineage>
        <taxon>Bacteria</taxon>
        <taxon>Candidatus Daviesiibacteriota</taxon>
    </lineage>
</organism>
<evidence type="ECO:0000256" key="3">
    <source>
        <dbReference type="ARBA" id="ARBA00022801"/>
    </source>
</evidence>
<evidence type="ECO:0000313" key="10">
    <source>
        <dbReference type="EMBL" id="KKQ65636.1"/>
    </source>
</evidence>
<comment type="caution">
    <text evidence="10">The sequence shown here is derived from an EMBL/GenBank/DDBJ whole genome shotgun (WGS) entry which is preliminary data.</text>
</comment>
<evidence type="ECO:0000256" key="1">
    <source>
        <dbReference type="ARBA" id="ARBA00013260"/>
    </source>
</evidence>
<dbReference type="PANTHER" id="PTHR17224:SF1">
    <property type="entry name" value="PEPTIDYL-TRNA HYDROLASE"/>
    <property type="match status" value="1"/>
</dbReference>
<dbReference type="NCBIfam" id="TIGR00447">
    <property type="entry name" value="pth"/>
    <property type="match status" value="1"/>
</dbReference>
<dbReference type="SUPFAM" id="SSF53178">
    <property type="entry name" value="Peptidyl-tRNA hydrolase-like"/>
    <property type="match status" value="1"/>
</dbReference>
<comment type="caution">
    <text evidence="7">Lacks conserved residue(s) required for the propagation of feature annotation.</text>
</comment>
<feature type="binding site" evidence="7">
    <location>
        <position position="72"/>
    </location>
    <ligand>
        <name>tRNA</name>
        <dbReference type="ChEBI" id="CHEBI:17843"/>
    </ligand>
</feature>
<dbReference type="PANTHER" id="PTHR17224">
    <property type="entry name" value="PEPTIDYL-TRNA HYDROLASE"/>
    <property type="match status" value="1"/>
</dbReference>
<comment type="similarity">
    <text evidence="5 7 9">Belongs to the PTH family.</text>
</comment>
<evidence type="ECO:0000256" key="2">
    <source>
        <dbReference type="ARBA" id="ARBA00022555"/>
    </source>
</evidence>
<evidence type="ECO:0000256" key="4">
    <source>
        <dbReference type="ARBA" id="ARBA00022884"/>
    </source>
</evidence>
<feature type="site" description="Stabilizes the basic form of H active site to accept a proton" evidence="7">
    <location>
        <position position="97"/>
    </location>
</feature>
<dbReference type="Pfam" id="PF01195">
    <property type="entry name" value="Pept_tRNA_hydro"/>
    <property type="match status" value="1"/>
</dbReference>
<comment type="subcellular location">
    <subcellularLocation>
        <location evidence="7">Cytoplasm</location>
    </subcellularLocation>
</comment>